<dbReference type="Pfam" id="PF00378">
    <property type="entry name" value="ECH_1"/>
    <property type="match status" value="1"/>
</dbReference>
<proteinExistence type="inferred from homology"/>
<dbReference type="AlphaFoldDB" id="A0AAU8CSS6"/>
<organism evidence="4">
    <name type="scientific">Mesorhizobium sp. WSM2240</name>
    <dbReference type="NCBI Taxonomy" id="3228851"/>
    <lineage>
        <taxon>Bacteria</taxon>
        <taxon>Pseudomonadati</taxon>
        <taxon>Pseudomonadota</taxon>
        <taxon>Alphaproteobacteria</taxon>
        <taxon>Hyphomicrobiales</taxon>
        <taxon>Phyllobacteriaceae</taxon>
        <taxon>Mesorhizobium</taxon>
    </lineage>
</organism>
<dbReference type="PROSITE" id="PS00166">
    <property type="entry name" value="ENOYL_COA_HYDRATASE"/>
    <property type="match status" value="1"/>
</dbReference>
<sequence length="270" mass="29185">MTDLPRLIDAKLEVSDRVAVLLLDRDDVRNELTGTALIDDIVQTVDWINGAAVSVLVVTGAGKAFSAGGNVKDMRDRKGSFAGDVHDVQDRYRRGIQRMALAMHRLEVPAIAAVNGAAIGAGFDLATMCDIRIAADNAVFGSTFINLGIVPGDGGAWFLQDLLGPQRAADLIFTGRLVPAKEALRMGILLEITAAWALHSQAQQLAASIASKPPQALRLAKRLLKATRRLDLPDFLDLCALFQGICHNTRDHIEAIEAFLDKRPAQFQGR</sequence>
<dbReference type="PANTHER" id="PTHR11941:SF54">
    <property type="entry name" value="ENOYL-COA HYDRATASE, MITOCHONDRIAL"/>
    <property type="match status" value="1"/>
</dbReference>
<evidence type="ECO:0000256" key="1">
    <source>
        <dbReference type="ARBA" id="ARBA00005254"/>
    </source>
</evidence>
<name>A0AAU8CSS6_9HYPH</name>
<dbReference type="InterPro" id="IPR014748">
    <property type="entry name" value="Enoyl-CoA_hydra_C"/>
</dbReference>
<dbReference type="InterPro" id="IPR001753">
    <property type="entry name" value="Enoyl-CoA_hydra/iso"/>
</dbReference>
<comment type="similarity">
    <text evidence="1 3">Belongs to the enoyl-CoA hydratase/isomerase family.</text>
</comment>
<keyword evidence="2" id="KW-0456">Lyase</keyword>
<dbReference type="InterPro" id="IPR018376">
    <property type="entry name" value="Enoyl-CoA_hyd/isom_CS"/>
</dbReference>
<evidence type="ECO:0000256" key="3">
    <source>
        <dbReference type="RuleBase" id="RU003707"/>
    </source>
</evidence>
<dbReference type="GO" id="GO:0006635">
    <property type="term" value="P:fatty acid beta-oxidation"/>
    <property type="evidence" value="ECO:0007669"/>
    <property type="project" value="TreeGrafter"/>
</dbReference>
<dbReference type="EMBL" id="CP159253">
    <property type="protein sequence ID" value="XCG49877.1"/>
    <property type="molecule type" value="Genomic_DNA"/>
</dbReference>
<accession>A0AAU8CSS6</accession>
<dbReference type="SUPFAM" id="SSF52096">
    <property type="entry name" value="ClpP/crotonase"/>
    <property type="match status" value="1"/>
</dbReference>
<evidence type="ECO:0000313" key="4">
    <source>
        <dbReference type="EMBL" id="XCG49877.1"/>
    </source>
</evidence>
<dbReference type="CDD" id="cd06558">
    <property type="entry name" value="crotonase-like"/>
    <property type="match status" value="1"/>
</dbReference>
<reference evidence="4" key="1">
    <citation type="submission" date="2024-06" db="EMBL/GenBank/DDBJ databases">
        <title>Mesorhizobium karijinii sp. nov., a symbiont of the iconic Swainsona formosa from arid Australia.</title>
        <authorList>
            <person name="Hill Y.J."/>
            <person name="Watkin E.L.J."/>
            <person name="O'Hara G.W."/>
            <person name="Terpolilli J."/>
            <person name="Tye M.L."/>
            <person name="Kohlmeier M.G."/>
        </authorList>
    </citation>
    <scope>NUCLEOTIDE SEQUENCE</scope>
    <source>
        <strain evidence="4">WSM2240</strain>
    </source>
</reference>
<dbReference type="InterPro" id="IPR029045">
    <property type="entry name" value="ClpP/crotonase-like_dom_sf"/>
</dbReference>
<dbReference type="PANTHER" id="PTHR11941">
    <property type="entry name" value="ENOYL-COA HYDRATASE-RELATED"/>
    <property type="match status" value="1"/>
</dbReference>
<dbReference type="Gene3D" id="1.10.12.10">
    <property type="entry name" value="Lyase 2-enoyl-coa Hydratase, Chain A, domain 2"/>
    <property type="match status" value="1"/>
</dbReference>
<protein>
    <submittedName>
        <fullName evidence="4">Enoyl-CoA hydratase-related protein</fullName>
    </submittedName>
</protein>
<dbReference type="GO" id="GO:0016829">
    <property type="term" value="F:lyase activity"/>
    <property type="evidence" value="ECO:0007669"/>
    <property type="project" value="UniProtKB-KW"/>
</dbReference>
<evidence type="ECO:0000256" key="2">
    <source>
        <dbReference type="ARBA" id="ARBA00023239"/>
    </source>
</evidence>
<dbReference type="RefSeq" id="WP_353642593.1">
    <property type="nucleotide sequence ID" value="NZ_CP159253.1"/>
</dbReference>
<gene>
    <name evidence="4" type="ORF">ABVK50_04965</name>
</gene>
<dbReference type="Gene3D" id="3.90.226.10">
    <property type="entry name" value="2-enoyl-CoA Hydratase, Chain A, domain 1"/>
    <property type="match status" value="1"/>
</dbReference>